<name>A0ABW6L9I0_9ACTN</name>
<reference evidence="2 3" key="1">
    <citation type="submission" date="2024-10" db="EMBL/GenBank/DDBJ databases">
        <title>The Natural Products Discovery Center: Release of the First 8490 Sequenced Strains for Exploring Actinobacteria Biosynthetic Diversity.</title>
        <authorList>
            <person name="Kalkreuter E."/>
            <person name="Kautsar S.A."/>
            <person name="Yang D."/>
            <person name="Bader C.D."/>
            <person name="Teijaro C.N."/>
            <person name="Fluegel L."/>
            <person name="Davis C.M."/>
            <person name="Simpson J.R."/>
            <person name="Lauterbach L."/>
            <person name="Steele A.D."/>
            <person name="Gui C."/>
            <person name="Meng S."/>
            <person name="Li G."/>
            <person name="Viehrig K."/>
            <person name="Ye F."/>
            <person name="Su P."/>
            <person name="Kiefer A.F."/>
            <person name="Nichols A."/>
            <person name="Cepeda A.J."/>
            <person name="Yan W."/>
            <person name="Fan B."/>
            <person name="Jiang Y."/>
            <person name="Adhikari A."/>
            <person name="Zheng C.-J."/>
            <person name="Schuster L."/>
            <person name="Cowan T.M."/>
            <person name="Smanski M.J."/>
            <person name="Chevrette M.G."/>
            <person name="De Carvalho L.P.S."/>
            <person name="Shen B."/>
        </authorList>
    </citation>
    <scope>NUCLEOTIDE SEQUENCE [LARGE SCALE GENOMIC DNA]</scope>
    <source>
        <strain evidence="2 3">NPDC007066</strain>
    </source>
</reference>
<proteinExistence type="predicted"/>
<organism evidence="2 3">
    <name type="scientific">Streptomyces massasporeus</name>
    <dbReference type="NCBI Taxonomy" id="67324"/>
    <lineage>
        <taxon>Bacteria</taxon>
        <taxon>Bacillati</taxon>
        <taxon>Actinomycetota</taxon>
        <taxon>Actinomycetes</taxon>
        <taxon>Kitasatosporales</taxon>
        <taxon>Streptomycetaceae</taxon>
        <taxon>Streptomyces</taxon>
    </lineage>
</organism>
<evidence type="ECO:0008006" key="4">
    <source>
        <dbReference type="Google" id="ProtNLM"/>
    </source>
</evidence>
<dbReference type="Proteomes" id="UP001601288">
    <property type="component" value="Unassembled WGS sequence"/>
</dbReference>
<sequence>MGDVVTMHVSVGQFGGTVKPDASERGLVCVEETHEGRAYVRRGEPGRRPLRAYGAGAALWAVTTPLHPADDTGEHLLLPAATFSCGPDEQHAPTAVTWVLDIPAVVDKTDYDPDLTLTSYNPPPARSVVTDRAVMVPYHMVKDEGRTEAWKAANSPFCKIQRRRRYDLVRHVDYRGSGGGETHATRPADSITAPGQSDAPGTMPGMSPTPQLTQRTLTARGFRGFVPFRELPNTDVPTGHGIYVVIRTDTSLPSFLPTSPAGHLKGRDPSVTADKLGDAWVDGATVVYIGKAAGHNGLNQRLADYRRHGTGLLAGHWGGRYIWQLADSDALLVAWRPMTEDDAGEAEQDLIDEFRELHGGALPFANLRNNARRAPEADTSID</sequence>
<feature type="region of interest" description="Disordered" evidence="1">
    <location>
        <begin position="177"/>
        <end position="204"/>
    </location>
</feature>
<evidence type="ECO:0000256" key="1">
    <source>
        <dbReference type="SAM" id="MobiDB-lite"/>
    </source>
</evidence>
<comment type="caution">
    <text evidence="2">The sequence shown here is derived from an EMBL/GenBank/DDBJ whole genome shotgun (WGS) entry which is preliminary data.</text>
</comment>
<keyword evidence="3" id="KW-1185">Reference proteome</keyword>
<gene>
    <name evidence="2" type="ORF">ACFYM3_10845</name>
</gene>
<evidence type="ECO:0000313" key="3">
    <source>
        <dbReference type="Proteomes" id="UP001601288"/>
    </source>
</evidence>
<dbReference type="RefSeq" id="WP_358279404.1">
    <property type="nucleotide sequence ID" value="NZ_JBEYGJ010000005.1"/>
</dbReference>
<accession>A0ABW6L9I0</accession>
<dbReference type="EMBL" id="JBIAFP010000005">
    <property type="protein sequence ID" value="MFE9225115.1"/>
    <property type="molecule type" value="Genomic_DNA"/>
</dbReference>
<evidence type="ECO:0000313" key="2">
    <source>
        <dbReference type="EMBL" id="MFE9225115.1"/>
    </source>
</evidence>
<protein>
    <recommendedName>
        <fullName evidence="4">GIY-YIG nuclease family protein</fullName>
    </recommendedName>
</protein>